<sequence length="205" mass="22513">MSDQWQFPTGPTAVQALEFARETEHPAILNHSLRTYLHAERAAARRSMRAGLDYEQDLLFYACLLHDMGASDRFDGDQRFEVEGADAAAGFLVEHGVDEFRADQVWQAIALHTSPGIVERRGPIPVLTRLGVQADFGSGAELTEAEVTELERTYPRLRIEHVLAGIVVQQAARNPAKAPASSWPGRMLRAHLAGETAPDGLNAAF</sequence>
<accession>A0ABU2J521</accession>
<proteinExistence type="predicted"/>
<dbReference type="Proteomes" id="UP001183176">
    <property type="component" value="Unassembled WGS sequence"/>
</dbReference>
<name>A0ABU2J521_9ACTN</name>
<reference evidence="3" key="1">
    <citation type="submission" date="2023-07" db="EMBL/GenBank/DDBJ databases">
        <title>30 novel species of actinomycetes from the DSMZ collection.</title>
        <authorList>
            <person name="Nouioui I."/>
        </authorList>
    </citation>
    <scope>NUCLEOTIDE SEQUENCE [LARGE SCALE GENOMIC DNA]</scope>
    <source>
        <strain evidence="3">DSM 44399</strain>
    </source>
</reference>
<dbReference type="Gene3D" id="1.10.3210.10">
    <property type="entry name" value="Hypothetical protein af1432"/>
    <property type="match status" value="1"/>
</dbReference>
<dbReference type="PANTHER" id="PTHR35569">
    <property type="entry name" value="CYANAMIDE HYDRATASE DDI2-RELATED"/>
    <property type="match status" value="1"/>
</dbReference>
<gene>
    <name evidence="2" type="ORF">RM423_01565</name>
</gene>
<dbReference type="EMBL" id="JAVREH010000002">
    <property type="protein sequence ID" value="MDT0260077.1"/>
    <property type="molecule type" value="Genomic_DNA"/>
</dbReference>
<evidence type="ECO:0000313" key="3">
    <source>
        <dbReference type="Proteomes" id="UP001183176"/>
    </source>
</evidence>
<dbReference type="Pfam" id="PF01966">
    <property type="entry name" value="HD"/>
    <property type="match status" value="1"/>
</dbReference>
<keyword evidence="3" id="KW-1185">Reference proteome</keyword>
<feature type="domain" description="HD" evidence="1">
    <location>
        <begin position="29"/>
        <end position="125"/>
    </location>
</feature>
<evidence type="ECO:0000313" key="2">
    <source>
        <dbReference type="EMBL" id="MDT0260077.1"/>
    </source>
</evidence>
<comment type="caution">
    <text evidence="2">The sequence shown here is derived from an EMBL/GenBank/DDBJ whole genome shotgun (WGS) entry which is preliminary data.</text>
</comment>
<dbReference type="RefSeq" id="WP_311421239.1">
    <property type="nucleotide sequence ID" value="NZ_JAVREH010000002.1"/>
</dbReference>
<dbReference type="PANTHER" id="PTHR35569:SF1">
    <property type="entry name" value="CYANAMIDE HYDRATASE DDI2-RELATED"/>
    <property type="match status" value="1"/>
</dbReference>
<protein>
    <submittedName>
        <fullName evidence="2">HD domain-containing protein</fullName>
    </submittedName>
</protein>
<organism evidence="2 3">
    <name type="scientific">Jatrophihabitans lederbergiae</name>
    <dbReference type="NCBI Taxonomy" id="3075547"/>
    <lineage>
        <taxon>Bacteria</taxon>
        <taxon>Bacillati</taxon>
        <taxon>Actinomycetota</taxon>
        <taxon>Actinomycetes</taxon>
        <taxon>Jatrophihabitantales</taxon>
        <taxon>Jatrophihabitantaceae</taxon>
        <taxon>Jatrophihabitans</taxon>
    </lineage>
</organism>
<dbReference type="InterPro" id="IPR006674">
    <property type="entry name" value="HD_domain"/>
</dbReference>
<evidence type="ECO:0000259" key="1">
    <source>
        <dbReference type="Pfam" id="PF01966"/>
    </source>
</evidence>
<dbReference type="SUPFAM" id="SSF109604">
    <property type="entry name" value="HD-domain/PDEase-like"/>
    <property type="match status" value="1"/>
</dbReference>